<accession>A0A4Y2TD52</accession>
<dbReference type="OrthoDB" id="6425579at2759"/>
<sequence length="135" mass="15750">MHYHLHELKIESFAGLRVLLQNPYNQEVITHLGTRYEIVNPIQIRQEWGRRLSTRAATVNGTVTHLPQTSLFIETYEYKLYLDLELNKNLFPPTLVQFIYEKGGPPLALQEVITIIPSLIDFSIEYSLYKGQFNE</sequence>
<organism evidence="1 2">
    <name type="scientific">Araneus ventricosus</name>
    <name type="common">Orbweaver spider</name>
    <name type="synonym">Epeira ventricosa</name>
    <dbReference type="NCBI Taxonomy" id="182803"/>
    <lineage>
        <taxon>Eukaryota</taxon>
        <taxon>Metazoa</taxon>
        <taxon>Ecdysozoa</taxon>
        <taxon>Arthropoda</taxon>
        <taxon>Chelicerata</taxon>
        <taxon>Arachnida</taxon>
        <taxon>Araneae</taxon>
        <taxon>Araneomorphae</taxon>
        <taxon>Entelegynae</taxon>
        <taxon>Araneoidea</taxon>
        <taxon>Araneidae</taxon>
        <taxon>Araneus</taxon>
    </lineage>
</organism>
<keyword evidence="2" id="KW-1185">Reference proteome</keyword>
<name>A0A4Y2TD52_ARAVE</name>
<evidence type="ECO:0000313" key="1">
    <source>
        <dbReference type="EMBL" id="GBN98532.1"/>
    </source>
</evidence>
<proteinExistence type="predicted"/>
<dbReference type="AlphaFoldDB" id="A0A4Y2TD52"/>
<dbReference type="EMBL" id="BGPR01027766">
    <property type="protein sequence ID" value="GBN98532.1"/>
    <property type="molecule type" value="Genomic_DNA"/>
</dbReference>
<evidence type="ECO:0000313" key="2">
    <source>
        <dbReference type="Proteomes" id="UP000499080"/>
    </source>
</evidence>
<protein>
    <submittedName>
        <fullName evidence="1">Uncharacterized protein</fullName>
    </submittedName>
</protein>
<reference evidence="1 2" key="1">
    <citation type="journal article" date="2019" name="Sci. Rep.">
        <title>Orb-weaving spider Araneus ventricosus genome elucidates the spidroin gene catalogue.</title>
        <authorList>
            <person name="Kono N."/>
            <person name="Nakamura H."/>
            <person name="Ohtoshi R."/>
            <person name="Moran D.A.P."/>
            <person name="Shinohara A."/>
            <person name="Yoshida Y."/>
            <person name="Fujiwara M."/>
            <person name="Mori M."/>
            <person name="Tomita M."/>
            <person name="Arakawa K."/>
        </authorList>
    </citation>
    <scope>NUCLEOTIDE SEQUENCE [LARGE SCALE GENOMIC DNA]</scope>
</reference>
<comment type="caution">
    <text evidence="1">The sequence shown here is derived from an EMBL/GenBank/DDBJ whole genome shotgun (WGS) entry which is preliminary data.</text>
</comment>
<gene>
    <name evidence="1" type="ORF">AVEN_200435_1</name>
</gene>
<dbReference type="Proteomes" id="UP000499080">
    <property type="component" value="Unassembled WGS sequence"/>
</dbReference>